<dbReference type="Pfam" id="PF01063">
    <property type="entry name" value="Aminotran_4"/>
    <property type="match status" value="1"/>
</dbReference>
<organism evidence="2 3">
    <name type="scientific">Falsarthrobacter nasiphocae</name>
    <dbReference type="NCBI Taxonomy" id="189863"/>
    <lineage>
        <taxon>Bacteria</taxon>
        <taxon>Bacillati</taxon>
        <taxon>Actinomycetota</taxon>
        <taxon>Actinomycetes</taxon>
        <taxon>Micrococcales</taxon>
        <taxon>Micrococcaceae</taxon>
        <taxon>Falsarthrobacter</taxon>
    </lineage>
</organism>
<accession>A0AAE4C5F7</accession>
<dbReference type="RefSeq" id="WP_309851075.1">
    <property type="nucleotide sequence ID" value="NZ_BAAAIU010000003.1"/>
</dbReference>
<dbReference type="Gene3D" id="3.30.470.10">
    <property type="match status" value="1"/>
</dbReference>
<comment type="similarity">
    <text evidence="1">Belongs to the class-IV pyridoxal-phosphate-dependent aminotransferase family.</text>
</comment>
<dbReference type="AlphaFoldDB" id="A0AAE4C5F7"/>
<dbReference type="InterPro" id="IPR036038">
    <property type="entry name" value="Aminotransferase-like"/>
</dbReference>
<evidence type="ECO:0000313" key="2">
    <source>
        <dbReference type="EMBL" id="MDR6892296.1"/>
    </source>
</evidence>
<dbReference type="EC" id="4.1.3.38" evidence="2"/>
<dbReference type="Proteomes" id="UP001247307">
    <property type="component" value="Unassembled WGS sequence"/>
</dbReference>
<dbReference type="GO" id="GO:0008696">
    <property type="term" value="F:4-amino-4-deoxychorismate lyase activity"/>
    <property type="evidence" value="ECO:0007669"/>
    <property type="project" value="UniProtKB-EC"/>
</dbReference>
<dbReference type="GO" id="GO:0005829">
    <property type="term" value="C:cytosol"/>
    <property type="evidence" value="ECO:0007669"/>
    <property type="project" value="TreeGrafter"/>
</dbReference>
<evidence type="ECO:0000256" key="1">
    <source>
        <dbReference type="ARBA" id="ARBA00009320"/>
    </source>
</evidence>
<dbReference type="InterPro" id="IPR050571">
    <property type="entry name" value="Class-IV_PLP-Dep_Aminotrnsfr"/>
</dbReference>
<dbReference type="Gene3D" id="3.20.10.10">
    <property type="entry name" value="D-amino Acid Aminotransferase, subunit A, domain 2"/>
    <property type="match status" value="1"/>
</dbReference>
<proteinExistence type="inferred from homology"/>
<dbReference type="EMBL" id="JAVDUI010000001">
    <property type="protein sequence ID" value="MDR6892296.1"/>
    <property type="molecule type" value="Genomic_DNA"/>
</dbReference>
<comment type="caution">
    <text evidence="2">The sequence shown here is derived from an EMBL/GenBank/DDBJ whole genome shotgun (WGS) entry which is preliminary data.</text>
</comment>
<keyword evidence="3" id="KW-1185">Reference proteome</keyword>
<evidence type="ECO:0000313" key="3">
    <source>
        <dbReference type="Proteomes" id="UP001247307"/>
    </source>
</evidence>
<dbReference type="GO" id="GO:0046394">
    <property type="term" value="P:carboxylic acid biosynthetic process"/>
    <property type="evidence" value="ECO:0007669"/>
    <property type="project" value="UniProtKB-ARBA"/>
</dbReference>
<name>A0AAE4C5F7_9MICC</name>
<dbReference type="InterPro" id="IPR001544">
    <property type="entry name" value="Aminotrans_IV"/>
</dbReference>
<dbReference type="PANTHER" id="PTHR42743:SF11">
    <property type="entry name" value="AMINODEOXYCHORISMATE LYASE"/>
    <property type="match status" value="1"/>
</dbReference>
<sequence>MTSPRLTLIMLDPETPGGRRADAAAPALPVTDLGVARGDGVFETLLAVDGRPRKLGAHLDRLAASARVMDLDLPERAEWERAVEHGLRAHAESFGAEPGGRLAVRLVATRGDDAAAETRPTCWVQVAPSTLPTREASEPISVLLLDRGYDSGAAERAPWLLLGAKTLSYAVNMAALRHAKKHGADDVVFVTSDGKLLEGPTSTLLMARVAEDGTKTLITPERRTGILPGTTQAAIFELAKAAGWELGYGPLESGALFESDAAWLASSVRLLARIETADGRPIGADPALAERLTDELWEMAESIT</sequence>
<dbReference type="SUPFAM" id="SSF56752">
    <property type="entry name" value="D-aminoacid aminotransferase-like PLP-dependent enzymes"/>
    <property type="match status" value="1"/>
</dbReference>
<dbReference type="InterPro" id="IPR043132">
    <property type="entry name" value="BCAT-like_C"/>
</dbReference>
<keyword evidence="2" id="KW-0456">Lyase</keyword>
<dbReference type="PANTHER" id="PTHR42743">
    <property type="entry name" value="AMINO-ACID AMINOTRANSFERASE"/>
    <property type="match status" value="1"/>
</dbReference>
<protein>
    <submittedName>
        <fullName evidence="2">4-amino-4-deoxychorismate lyase</fullName>
        <ecNumber evidence="2">4.1.3.38</ecNumber>
    </submittedName>
</protein>
<reference evidence="2" key="1">
    <citation type="submission" date="2023-07" db="EMBL/GenBank/DDBJ databases">
        <title>Sequencing the genomes of 1000 actinobacteria strains.</title>
        <authorList>
            <person name="Klenk H.-P."/>
        </authorList>
    </citation>
    <scope>NUCLEOTIDE SEQUENCE</scope>
    <source>
        <strain evidence="2">DSM 13988</strain>
    </source>
</reference>
<dbReference type="InterPro" id="IPR043131">
    <property type="entry name" value="BCAT-like_N"/>
</dbReference>
<gene>
    <name evidence="2" type="ORF">J2S35_001236</name>
</gene>